<feature type="region of interest" description="Disordered" evidence="1">
    <location>
        <begin position="303"/>
        <end position="335"/>
    </location>
</feature>
<evidence type="ECO:0000313" key="2">
    <source>
        <dbReference type="EMBL" id="MBB2997563.1"/>
    </source>
</evidence>
<name>A0A839QPN2_9MICC</name>
<reference evidence="2 3" key="1">
    <citation type="submission" date="2020-08" db="EMBL/GenBank/DDBJ databases">
        <title>Sequencing the genomes of 1000 actinobacteria strains.</title>
        <authorList>
            <person name="Klenk H.-P."/>
        </authorList>
    </citation>
    <scope>NUCLEOTIDE SEQUENCE [LARGE SCALE GENOMIC DNA]</scope>
    <source>
        <strain evidence="2 3">DSM 22826</strain>
    </source>
</reference>
<dbReference type="AlphaFoldDB" id="A0A839QPN2"/>
<gene>
    <name evidence="2" type="ORF">E9229_003835</name>
</gene>
<dbReference type="Proteomes" id="UP000523000">
    <property type="component" value="Unassembled WGS sequence"/>
</dbReference>
<organism evidence="2 3">
    <name type="scientific">Paeniglutamicibacter cryotolerans</name>
    <dbReference type="NCBI Taxonomy" id="670079"/>
    <lineage>
        <taxon>Bacteria</taxon>
        <taxon>Bacillati</taxon>
        <taxon>Actinomycetota</taxon>
        <taxon>Actinomycetes</taxon>
        <taxon>Micrococcales</taxon>
        <taxon>Micrococcaceae</taxon>
        <taxon>Paeniglutamicibacter</taxon>
    </lineage>
</organism>
<evidence type="ECO:0000313" key="3">
    <source>
        <dbReference type="Proteomes" id="UP000523000"/>
    </source>
</evidence>
<dbReference type="EMBL" id="JACHVS010000005">
    <property type="protein sequence ID" value="MBB2997563.1"/>
    <property type="molecule type" value="Genomic_DNA"/>
</dbReference>
<keyword evidence="3" id="KW-1185">Reference proteome</keyword>
<feature type="region of interest" description="Disordered" evidence="1">
    <location>
        <begin position="366"/>
        <end position="408"/>
    </location>
</feature>
<feature type="compositionally biased region" description="Polar residues" evidence="1">
    <location>
        <begin position="399"/>
        <end position="408"/>
    </location>
</feature>
<sequence>MSDEGVEEIVESLLRQGLVAASQLAEQLARARSQYLAKAERDGERAALEARRIMVGDRAMMRALILPTTADQWWATAKPAQIIEVHLMAQAWKAHDPEALVASEKINREIKDRYGIDTADAGDDVPYLQDRLAVQQLAEQQQRVAREHAEAMELVARAQKIELARVAAELHEQMQTHRVPAEYLSNHELVTALQGVKDATGEQAELAAERAVAERMHLIEQDGIHGPEVGQLRDEIGAHYAGVGDQAWTDAGFVVAARRWHEARMLATGGFVDSEPAQGESRYQIAEKDLLARRDALHQVGASRELRDDSADRMNPTGQLLGGPTPGLEGSAGKGGPVYGSAEYYREFERSLRGLATEGEITGRMAAARSQGKHPSEAVTGLTPAPMVRKTAFEVGLEQTRNQEGPAR</sequence>
<feature type="compositionally biased region" description="Gly residues" evidence="1">
    <location>
        <begin position="320"/>
        <end position="335"/>
    </location>
</feature>
<dbReference type="RefSeq" id="WP_183513223.1">
    <property type="nucleotide sequence ID" value="NZ_BAABGK010000100.1"/>
</dbReference>
<protein>
    <submittedName>
        <fullName evidence="2">Uncharacterized protein</fullName>
    </submittedName>
</protein>
<accession>A0A839QPN2</accession>
<comment type="caution">
    <text evidence="2">The sequence shown here is derived from an EMBL/GenBank/DDBJ whole genome shotgun (WGS) entry which is preliminary data.</text>
</comment>
<proteinExistence type="predicted"/>
<evidence type="ECO:0000256" key="1">
    <source>
        <dbReference type="SAM" id="MobiDB-lite"/>
    </source>
</evidence>